<dbReference type="CDD" id="cd04171">
    <property type="entry name" value="SelB"/>
    <property type="match status" value="1"/>
</dbReference>
<dbReference type="RefSeq" id="WP_282001200.1">
    <property type="nucleotide sequence ID" value="NZ_AP027151.1"/>
</dbReference>
<sequence length="636" mass="69437">MKHLILGTAGHIDHGKTSLVKALTGIDTDRLPEEKSRGITIELGFAHLELPGGVQFGIVDVPGHERFVRTMVAGVGGMDVVMLVIAADEGVMPQTREHVEICQLLGVRRGLVVLTKSDLVAPDWLDLVAEEVREYLTGSFLEGAPVLPVSAKTGAGLGALKEALASLAAEVEEKRAEGPFRLPVDRVFTVTGFGTVVTGTLLAGEIRVGDEVEILPAGRTARVRGVQTHGQKGEMVTAGQRVAVNLQGVEYTELERGDIVVPRGAYQTTRAVDVRLDYLPSAPKELRHRSSLRLHSATYEVQAQIILLDRDLLRPGETAFAQLRLKRPVLLLPGDPFVLRSYSPQATLGGGRVLDPMPPRRRRRSEEALALLRAFGGHSDSEAVRLLIGGSLLSGIPFTELAVRSGLPGKRAELVVGSLLSAGEVVQVVREPRIFLSREAFNTLKAQLFSEVETYLRDNPLKEGMGREELKTRIPRRSDQRFFGPLLQALEKEGLVVADREFVKLPGRKGEVPVDQSGLQGLIAAALDKGGGEPPTVKELCDQLRCGEKELLEHLNLLAREGRAVKLKSDVFYAPAPVAAIRGKLIDYLREKGGITPPEFRELTGLSRKFMIPLLEYFDQEKVTIRVGDKRVLRKG</sequence>
<keyword evidence="3" id="KW-0963">Cytoplasm</keyword>
<dbReference type="Gene3D" id="2.40.30.10">
    <property type="entry name" value="Translation factors"/>
    <property type="match status" value="1"/>
</dbReference>
<dbReference type="Pfam" id="PF09106">
    <property type="entry name" value="WHD_2nd_SelB"/>
    <property type="match status" value="1"/>
</dbReference>
<evidence type="ECO:0000256" key="5">
    <source>
        <dbReference type="ARBA" id="ARBA00022917"/>
    </source>
</evidence>
<evidence type="ECO:0000256" key="4">
    <source>
        <dbReference type="ARBA" id="ARBA00022741"/>
    </source>
</evidence>
<dbReference type="CDD" id="cd15491">
    <property type="entry name" value="selB_III"/>
    <property type="match status" value="1"/>
</dbReference>
<evidence type="ECO:0000256" key="6">
    <source>
        <dbReference type="ARBA" id="ARBA00023134"/>
    </source>
</evidence>
<keyword evidence="4" id="KW-0547">Nucleotide-binding</keyword>
<keyword evidence="6" id="KW-0342">GTP-binding</keyword>
<dbReference type="Gene3D" id="3.40.50.300">
    <property type="entry name" value="P-loop containing nucleotide triphosphate hydrolases"/>
    <property type="match status" value="1"/>
</dbReference>
<evidence type="ECO:0000256" key="8">
    <source>
        <dbReference type="ARBA" id="ARBA00031615"/>
    </source>
</evidence>
<evidence type="ECO:0000256" key="2">
    <source>
        <dbReference type="ARBA" id="ARBA00015953"/>
    </source>
</evidence>
<keyword evidence="5" id="KW-0648">Protein biosynthesis</keyword>
<dbReference type="PROSITE" id="PS00301">
    <property type="entry name" value="G_TR_1"/>
    <property type="match status" value="1"/>
</dbReference>
<feature type="domain" description="Tr-type G" evidence="9">
    <location>
        <begin position="1"/>
        <end position="172"/>
    </location>
</feature>
<gene>
    <name evidence="10" type="primary">selB</name>
    <name evidence="10" type="ORF">GURASL_01580</name>
</gene>
<dbReference type="PANTHER" id="PTHR43721:SF22">
    <property type="entry name" value="ELONGATION FACTOR TU, MITOCHONDRIAL"/>
    <property type="match status" value="1"/>
</dbReference>
<dbReference type="InterPro" id="IPR015190">
    <property type="entry name" value="Elong_fac_SelB-wing-hlx_typ-2"/>
</dbReference>
<dbReference type="EMBL" id="AP027151">
    <property type="protein sequence ID" value="BDV41235.1"/>
    <property type="molecule type" value="Genomic_DNA"/>
</dbReference>
<evidence type="ECO:0000313" key="10">
    <source>
        <dbReference type="EMBL" id="BDV41235.1"/>
    </source>
</evidence>
<dbReference type="InterPro" id="IPR004535">
    <property type="entry name" value="Transl_elong_SelB"/>
</dbReference>
<dbReference type="SUPFAM" id="SSF50447">
    <property type="entry name" value="Translation proteins"/>
    <property type="match status" value="1"/>
</dbReference>
<dbReference type="PANTHER" id="PTHR43721">
    <property type="entry name" value="ELONGATION FACTOR TU-RELATED"/>
    <property type="match status" value="1"/>
</dbReference>
<dbReference type="SUPFAM" id="SSF46785">
    <property type="entry name" value="Winged helix' DNA-binding domain"/>
    <property type="match status" value="3"/>
</dbReference>
<evidence type="ECO:0000313" key="11">
    <source>
        <dbReference type="Proteomes" id="UP001317705"/>
    </source>
</evidence>
<dbReference type="InterPro" id="IPR015191">
    <property type="entry name" value="SelB_WHD4"/>
</dbReference>
<accession>A0ABM8EGZ6</accession>
<evidence type="ECO:0000256" key="1">
    <source>
        <dbReference type="ARBA" id="ARBA00004496"/>
    </source>
</evidence>
<protein>
    <recommendedName>
        <fullName evidence="2">Selenocysteine-specific elongation factor</fullName>
    </recommendedName>
    <alternativeName>
        <fullName evidence="8">SelB translation factor</fullName>
    </alternativeName>
</protein>
<dbReference type="InterPro" id="IPR031157">
    <property type="entry name" value="G_TR_CS"/>
</dbReference>
<dbReference type="Gene3D" id="1.10.10.2770">
    <property type="match status" value="1"/>
</dbReference>
<evidence type="ECO:0000259" key="9">
    <source>
        <dbReference type="PROSITE" id="PS51722"/>
    </source>
</evidence>
<proteinExistence type="predicted"/>
<reference evidence="10 11" key="1">
    <citation type="submission" date="2022-12" db="EMBL/GenBank/DDBJ databases">
        <title>Polyphasic characterization of Geotalea uranireducens NIT-SL11 newly isolated from a complex of sewage sludge and microbially reduced graphene oxide.</title>
        <authorList>
            <person name="Xie L."/>
            <person name="Yoshida N."/>
            <person name="Meng L."/>
        </authorList>
    </citation>
    <scope>NUCLEOTIDE SEQUENCE [LARGE SCALE GENOMIC DNA]</scope>
    <source>
        <strain evidence="10 11">NIT-SL11</strain>
    </source>
</reference>
<dbReference type="CDD" id="cd03696">
    <property type="entry name" value="SelB_II"/>
    <property type="match status" value="1"/>
</dbReference>
<dbReference type="PROSITE" id="PS51722">
    <property type="entry name" value="G_TR_2"/>
    <property type="match status" value="1"/>
</dbReference>
<name>A0ABM8EGZ6_9BACT</name>
<dbReference type="InterPro" id="IPR004161">
    <property type="entry name" value="EFTu-like_2"/>
</dbReference>
<dbReference type="SUPFAM" id="SSF50465">
    <property type="entry name" value="EF-Tu/eEF-1alpha/eIF2-gamma C-terminal domain"/>
    <property type="match status" value="1"/>
</dbReference>
<dbReference type="SUPFAM" id="SSF52540">
    <property type="entry name" value="P-loop containing nucleoside triphosphate hydrolases"/>
    <property type="match status" value="1"/>
</dbReference>
<dbReference type="Proteomes" id="UP001317705">
    <property type="component" value="Chromosome"/>
</dbReference>
<dbReference type="Pfam" id="PF00009">
    <property type="entry name" value="GTP_EFTU"/>
    <property type="match status" value="1"/>
</dbReference>
<dbReference type="InterPro" id="IPR000795">
    <property type="entry name" value="T_Tr_GTP-bd_dom"/>
</dbReference>
<evidence type="ECO:0000256" key="7">
    <source>
        <dbReference type="ARBA" id="ARBA00025526"/>
    </source>
</evidence>
<dbReference type="InterPro" id="IPR009000">
    <property type="entry name" value="Transl_B-barrel_sf"/>
</dbReference>
<dbReference type="Pfam" id="PF25461">
    <property type="entry name" value="Beta-barrel_SelB"/>
    <property type="match status" value="1"/>
</dbReference>
<dbReference type="NCBIfam" id="TIGR00475">
    <property type="entry name" value="selB"/>
    <property type="match status" value="1"/>
</dbReference>
<dbReference type="InterPro" id="IPR057335">
    <property type="entry name" value="Beta-barrel_SelB"/>
</dbReference>
<dbReference type="PRINTS" id="PR00315">
    <property type="entry name" value="ELONGATNFCT"/>
</dbReference>
<keyword evidence="11" id="KW-1185">Reference proteome</keyword>
<dbReference type="Pfam" id="PF09107">
    <property type="entry name" value="WHD_3rd_SelB"/>
    <property type="match status" value="1"/>
</dbReference>
<dbReference type="Pfam" id="PF03144">
    <property type="entry name" value="GTP_EFTU_D2"/>
    <property type="match status" value="1"/>
</dbReference>
<dbReference type="InterPro" id="IPR005225">
    <property type="entry name" value="Small_GTP-bd"/>
</dbReference>
<dbReference type="InterPro" id="IPR036390">
    <property type="entry name" value="WH_DNA-bd_sf"/>
</dbReference>
<dbReference type="InterPro" id="IPR027417">
    <property type="entry name" value="P-loop_NTPase"/>
</dbReference>
<organism evidence="10 11">
    <name type="scientific">Geotalea uraniireducens</name>
    <dbReference type="NCBI Taxonomy" id="351604"/>
    <lineage>
        <taxon>Bacteria</taxon>
        <taxon>Pseudomonadati</taxon>
        <taxon>Thermodesulfobacteriota</taxon>
        <taxon>Desulfuromonadia</taxon>
        <taxon>Geobacterales</taxon>
        <taxon>Geobacteraceae</taxon>
        <taxon>Geotalea</taxon>
    </lineage>
</organism>
<dbReference type="NCBIfam" id="TIGR00231">
    <property type="entry name" value="small_GTP"/>
    <property type="match status" value="1"/>
</dbReference>
<comment type="subcellular location">
    <subcellularLocation>
        <location evidence="1">Cytoplasm</location>
    </subcellularLocation>
</comment>
<dbReference type="InterPro" id="IPR009001">
    <property type="entry name" value="Transl_elong_EF1A/Init_IF2_C"/>
</dbReference>
<dbReference type="Gene3D" id="1.10.10.10">
    <property type="entry name" value="Winged helix-like DNA-binding domain superfamily/Winged helix DNA-binding domain"/>
    <property type="match status" value="1"/>
</dbReference>
<evidence type="ECO:0000256" key="3">
    <source>
        <dbReference type="ARBA" id="ARBA00022490"/>
    </source>
</evidence>
<comment type="function">
    <text evidence="7">Translation factor necessary for the incorporation of selenocysteine into proteins. It probably replaces EF-Tu for the insertion of selenocysteine directed by the UGA codon. SelB binds GTP and GDP.</text>
</comment>
<dbReference type="InterPro" id="IPR036388">
    <property type="entry name" value="WH-like_DNA-bd_sf"/>
</dbReference>
<dbReference type="InterPro" id="IPR050055">
    <property type="entry name" value="EF-Tu_GTPase"/>
</dbReference>